<evidence type="ECO:0000256" key="7">
    <source>
        <dbReference type="ARBA" id="ARBA00022741"/>
    </source>
</evidence>
<dbReference type="Proteomes" id="UP000335636">
    <property type="component" value="Unassembled WGS sequence"/>
</dbReference>
<keyword evidence="5" id="KW-0519">Myristate</keyword>
<dbReference type="PANTHER" id="PTHR13055:SF10">
    <property type="entry name" value="PLEXIN DOMAIN-CONTAINING PROTEIN 1"/>
    <property type="match status" value="1"/>
</dbReference>
<evidence type="ECO:0000256" key="16">
    <source>
        <dbReference type="SAM" id="Phobius"/>
    </source>
</evidence>
<keyword evidence="18" id="KW-1185">Reference proteome</keyword>
<protein>
    <recommendedName>
        <fullName evidence="19">PSI domain-containing protein</fullName>
    </recommendedName>
</protein>
<dbReference type="GO" id="GO:0016020">
    <property type="term" value="C:membrane"/>
    <property type="evidence" value="ECO:0007669"/>
    <property type="project" value="UniProtKB-SubCell"/>
</dbReference>
<keyword evidence="7 13" id="KW-0547">Nucleotide-binding</keyword>
<gene>
    <name evidence="17" type="ORF">MONAX_5E005180</name>
</gene>
<dbReference type="InterPro" id="IPR002165">
    <property type="entry name" value="Plexin_repeat"/>
</dbReference>
<evidence type="ECO:0000256" key="2">
    <source>
        <dbReference type="ARBA" id="ARBA00010290"/>
    </source>
</evidence>
<dbReference type="PANTHER" id="PTHR13055">
    <property type="entry name" value="TUMOR ENDOTHELIAL MARKER 7 RELATED"/>
    <property type="match status" value="1"/>
</dbReference>
<keyword evidence="14" id="KW-0460">Magnesium</keyword>
<comment type="subcellular location">
    <subcellularLocation>
        <location evidence="1">Membrane</location>
        <topology evidence="1">Single-pass type I membrane protein</topology>
    </subcellularLocation>
</comment>
<dbReference type="GO" id="GO:0046872">
    <property type="term" value="F:metal ion binding"/>
    <property type="evidence" value="ECO:0007669"/>
    <property type="project" value="UniProtKB-KW"/>
</dbReference>
<feature type="binding site" evidence="14">
    <location>
        <position position="35"/>
    </location>
    <ligand>
        <name>Mg(2+)</name>
        <dbReference type="ChEBI" id="CHEBI:18420"/>
    </ligand>
</feature>
<feature type="region of interest" description="Disordered" evidence="15">
    <location>
        <begin position="237"/>
        <end position="265"/>
    </location>
</feature>
<keyword evidence="8 16" id="KW-1133">Transmembrane helix</keyword>
<keyword evidence="11" id="KW-0325">Glycoprotein</keyword>
<reference evidence="17" key="1">
    <citation type="submission" date="2019-04" db="EMBL/GenBank/DDBJ databases">
        <authorList>
            <person name="Alioto T."/>
            <person name="Alioto T."/>
        </authorList>
    </citation>
    <scope>NUCLEOTIDE SEQUENCE [LARGE SCALE GENOMIC DNA]</scope>
</reference>
<feature type="compositionally biased region" description="Polar residues" evidence="15">
    <location>
        <begin position="320"/>
        <end position="329"/>
    </location>
</feature>
<dbReference type="Gene3D" id="3.40.50.300">
    <property type="entry name" value="P-loop containing nucleotide triphosphate hydrolases"/>
    <property type="match status" value="1"/>
</dbReference>
<proteinExistence type="inferred from homology"/>
<dbReference type="Pfam" id="PF00025">
    <property type="entry name" value="Arf"/>
    <property type="match status" value="1"/>
</dbReference>
<comment type="caution">
    <text evidence="17">The sequence shown here is derived from an EMBL/GenBank/DDBJ whole genome shotgun (WGS) entry which is preliminary data.</text>
</comment>
<evidence type="ECO:0000256" key="1">
    <source>
        <dbReference type="ARBA" id="ARBA00004479"/>
    </source>
</evidence>
<keyword evidence="14" id="KW-0479">Metal-binding</keyword>
<comment type="similarity">
    <text evidence="2">Belongs to the small GTPase superfamily. Arf family.</text>
</comment>
<evidence type="ECO:0000256" key="4">
    <source>
        <dbReference type="ARBA" id="ARBA00022692"/>
    </source>
</evidence>
<dbReference type="InterPro" id="IPR027417">
    <property type="entry name" value="P-loop_NTPase"/>
</dbReference>
<dbReference type="InterPro" id="IPR031152">
    <property type="entry name" value="PLXDC"/>
</dbReference>
<evidence type="ECO:0000256" key="11">
    <source>
        <dbReference type="ARBA" id="ARBA00023180"/>
    </source>
</evidence>
<dbReference type="NCBIfam" id="TIGR00231">
    <property type="entry name" value="small_GTP"/>
    <property type="match status" value="1"/>
</dbReference>
<dbReference type="AlphaFoldDB" id="A0A5E4AF24"/>
<dbReference type="Pfam" id="PF01437">
    <property type="entry name" value="PSI"/>
    <property type="match status" value="1"/>
</dbReference>
<sequence length="763" mass="84411">MPPEHKVIIVGLDNAGKTTILYQFLTNEVVHTCPTIGSNVEEIVLRKTHFLMWDIGGQEALRSTWSTYYSNTEFVILVIDSTDRDRLPTTREELYKMLAHEALRDASVLIFANKQDVKDSMTTVEISQFLTLSAIRDHPWHIQGCCALTGEGLVAARPGSGPPMDKWSPESLSCLGPVRLWLVPPPRAARGGSPTTMRGELWLLVLALREAAQALSLQPAAGRGAALCSPAARSRSCRSRLRTARPRSAPSSQPPPRAARGGSPTTMRGELWLLVLALREAAQALSLQPAAGHNEGRGSGWAAKGTTQGWNQRVRERQVSEPNRTQLSQDLGGGTLAIDTLPDNRTRVVEDNHSYYISRVYGPSEPRSRELWVNVGEANQNQVKVHRILSNTHRQASRVVMSFDFPFYGHPLRQITIATGGFIFMGDVIHRMLTATQYVAPLMANFNPGYSDNSTVSYFDNGTVFVVQWDHVYLQGREDGGSFTFQAALHRDGRIVFGYKEIPMSVLEISSSQHPVKAGLSDAFMIVNPSLDVPESRRRTIFEYHRVELDSSKITSTSAVEFTPLPTCLQHRSCDTCMSSDLTFNCSWCHVLQRCSSGFDRYRQEWLAYGCAQEAEGSTCEDFQDEDHYSASPDSSFGPLDGDLTTTSSSLFIDSLTTEDDTKLNPYAGDGLQDNLSPKTKGPPVHLGTIVGIVLAVLLVAAIILAGIYINGHPNSNAALFFIERRPHHWPAMKFRNHPNHSTYTEVEPSGHEKEGFVEAEQC</sequence>
<accession>A0A5E4AF24</accession>
<dbReference type="SMART" id="SM00178">
    <property type="entry name" value="SAR"/>
    <property type="match status" value="1"/>
</dbReference>
<evidence type="ECO:0000256" key="14">
    <source>
        <dbReference type="PIRSR" id="PIRSR606689-2"/>
    </source>
</evidence>
<feature type="region of interest" description="Disordered" evidence="15">
    <location>
        <begin position="290"/>
        <end position="310"/>
    </location>
</feature>
<evidence type="ECO:0000256" key="12">
    <source>
        <dbReference type="ARBA" id="ARBA00023288"/>
    </source>
</evidence>
<dbReference type="GO" id="GO:0005525">
    <property type="term" value="F:GTP binding"/>
    <property type="evidence" value="ECO:0007669"/>
    <property type="project" value="UniProtKB-KW"/>
</dbReference>
<dbReference type="PRINTS" id="PR00328">
    <property type="entry name" value="SAR1GTPBP"/>
</dbReference>
<evidence type="ECO:0000256" key="6">
    <source>
        <dbReference type="ARBA" id="ARBA00022729"/>
    </source>
</evidence>
<keyword evidence="10 16" id="KW-0472">Membrane</keyword>
<evidence type="ECO:0000313" key="17">
    <source>
        <dbReference type="EMBL" id="VTJ55301.1"/>
    </source>
</evidence>
<feature type="binding site" evidence="13">
    <location>
        <begin position="113"/>
        <end position="116"/>
    </location>
    <ligand>
        <name>GTP</name>
        <dbReference type="ChEBI" id="CHEBI:37565"/>
    </ligand>
</feature>
<evidence type="ECO:0008006" key="19">
    <source>
        <dbReference type="Google" id="ProtNLM"/>
    </source>
</evidence>
<evidence type="ECO:0000256" key="8">
    <source>
        <dbReference type="ARBA" id="ARBA00022989"/>
    </source>
</evidence>
<feature type="region of interest" description="Disordered" evidence="15">
    <location>
        <begin position="316"/>
        <end position="335"/>
    </location>
</feature>
<dbReference type="SUPFAM" id="SSF52540">
    <property type="entry name" value="P-loop containing nucleoside triphosphate hydrolases"/>
    <property type="match status" value="1"/>
</dbReference>
<dbReference type="FunFam" id="3.40.50.300:FF:000294">
    <property type="entry name" value="ADP-ribosylation factor-like protein 5A"/>
    <property type="match status" value="1"/>
</dbReference>
<feature type="binding site" evidence="13">
    <location>
        <position position="57"/>
    </location>
    <ligand>
        <name>GTP</name>
        <dbReference type="ChEBI" id="CHEBI:37565"/>
    </ligand>
</feature>
<comment type="similarity">
    <text evidence="3">Belongs to the plexin family.</text>
</comment>
<evidence type="ECO:0000256" key="13">
    <source>
        <dbReference type="PIRSR" id="PIRSR606689-1"/>
    </source>
</evidence>
<organism evidence="17 18">
    <name type="scientific">Marmota monax</name>
    <name type="common">Woodchuck</name>
    <dbReference type="NCBI Taxonomy" id="9995"/>
    <lineage>
        <taxon>Eukaryota</taxon>
        <taxon>Metazoa</taxon>
        <taxon>Chordata</taxon>
        <taxon>Craniata</taxon>
        <taxon>Vertebrata</taxon>
        <taxon>Euteleostomi</taxon>
        <taxon>Mammalia</taxon>
        <taxon>Eutheria</taxon>
        <taxon>Euarchontoglires</taxon>
        <taxon>Glires</taxon>
        <taxon>Rodentia</taxon>
        <taxon>Sciuromorpha</taxon>
        <taxon>Sciuridae</taxon>
        <taxon>Xerinae</taxon>
        <taxon>Marmotini</taxon>
        <taxon>Marmota</taxon>
    </lineage>
</organism>
<dbReference type="CDD" id="cd04153">
    <property type="entry name" value="Arl5_Arl8"/>
    <property type="match status" value="1"/>
</dbReference>
<evidence type="ECO:0000313" key="18">
    <source>
        <dbReference type="Proteomes" id="UP000335636"/>
    </source>
</evidence>
<evidence type="ECO:0000256" key="5">
    <source>
        <dbReference type="ARBA" id="ARBA00022707"/>
    </source>
</evidence>
<name>A0A5E4AF24_MARMO</name>
<keyword evidence="6" id="KW-0732">Signal</keyword>
<keyword evidence="4 16" id="KW-0812">Transmembrane</keyword>
<dbReference type="SMART" id="SM00177">
    <property type="entry name" value="ARF"/>
    <property type="match status" value="1"/>
</dbReference>
<feature type="binding site" evidence="14">
    <location>
        <position position="18"/>
    </location>
    <ligand>
        <name>Mg(2+)</name>
        <dbReference type="ChEBI" id="CHEBI:18420"/>
    </ligand>
</feature>
<evidence type="ECO:0000256" key="9">
    <source>
        <dbReference type="ARBA" id="ARBA00023134"/>
    </source>
</evidence>
<keyword evidence="9 13" id="KW-0342">GTP-binding</keyword>
<dbReference type="GO" id="GO:1903292">
    <property type="term" value="P:protein localization to Golgi membrane"/>
    <property type="evidence" value="ECO:0007669"/>
    <property type="project" value="UniProtKB-ARBA"/>
</dbReference>
<dbReference type="InterPro" id="IPR005225">
    <property type="entry name" value="Small_GTP-bd"/>
</dbReference>
<dbReference type="InterPro" id="IPR006689">
    <property type="entry name" value="Small_GTPase_ARF/SAR"/>
</dbReference>
<feature type="binding site" evidence="13">
    <location>
        <begin position="11"/>
        <end position="18"/>
    </location>
    <ligand>
        <name>GTP</name>
        <dbReference type="ChEBI" id="CHEBI:37565"/>
    </ligand>
</feature>
<evidence type="ECO:0000256" key="10">
    <source>
        <dbReference type="ARBA" id="ARBA00023136"/>
    </source>
</evidence>
<dbReference type="PROSITE" id="PS51417">
    <property type="entry name" value="ARF"/>
    <property type="match status" value="1"/>
</dbReference>
<dbReference type="GO" id="GO:0003924">
    <property type="term" value="F:GTPase activity"/>
    <property type="evidence" value="ECO:0007669"/>
    <property type="project" value="InterPro"/>
</dbReference>
<evidence type="ECO:0000256" key="3">
    <source>
        <dbReference type="ARBA" id="ARBA00010297"/>
    </source>
</evidence>
<dbReference type="EMBL" id="CABDUW010000049">
    <property type="protein sequence ID" value="VTJ55301.1"/>
    <property type="molecule type" value="Genomic_DNA"/>
</dbReference>
<keyword evidence="12" id="KW-0449">Lipoprotein</keyword>
<feature type="transmembrane region" description="Helical" evidence="16">
    <location>
        <begin position="685"/>
        <end position="710"/>
    </location>
</feature>
<evidence type="ECO:0000256" key="15">
    <source>
        <dbReference type="SAM" id="MobiDB-lite"/>
    </source>
</evidence>